<dbReference type="Proteomes" id="UP000719412">
    <property type="component" value="Unassembled WGS sequence"/>
</dbReference>
<feature type="compositionally biased region" description="Basic residues" evidence="5">
    <location>
        <begin position="388"/>
        <end position="398"/>
    </location>
</feature>
<evidence type="ECO:0000256" key="2">
    <source>
        <dbReference type="ARBA" id="ARBA00022771"/>
    </source>
</evidence>
<keyword evidence="1" id="KW-0479">Metal-binding</keyword>
<dbReference type="PANTHER" id="PTHR46452:SF1">
    <property type="entry name" value="TRANSCRIPTION INITIATION FACTOR TFIID SUBUNIT 3"/>
    <property type="match status" value="1"/>
</dbReference>
<keyword evidence="8" id="KW-1185">Reference proteome</keyword>
<name>A0A8J6HK34_TENMO</name>
<dbReference type="GO" id="GO:0002039">
    <property type="term" value="F:p53 binding"/>
    <property type="evidence" value="ECO:0007669"/>
    <property type="project" value="TreeGrafter"/>
</dbReference>
<feature type="domain" description="PHD-type" evidence="6">
    <location>
        <begin position="778"/>
        <end position="828"/>
    </location>
</feature>
<keyword evidence="2 4" id="KW-0863">Zinc-finger</keyword>
<evidence type="ECO:0000313" key="7">
    <source>
        <dbReference type="EMBL" id="KAH0816119.1"/>
    </source>
</evidence>
<dbReference type="GO" id="GO:0008270">
    <property type="term" value="F:zinc ion binding"/>
    <property type="evidence" value="ECO:0007669"/>
    <property type="project" value="UniProtKB-KW"/>
</dbReference>
<feature type="region of interest" description="Disordered" evidence="5">
    <location>
        <begin position="831"/>
        <end position="850"/>
    </location>
</feature>
<gene>
    <name evidence="7" type="ORF">GEV33_006675</name>
</gene>
<dbReference type="InterPro" id="IPR019786">
    <property type="entry name" value="Zinc_finger_PHD-type_CS"/>
</dbReference>
<dbReference type="InterPro" id="IPR013083">
    <property type="entry name" value="Znf_RING/FYVE/PHD"/>
</dbReference>
<feature type="compositionally biased region" description="Polar residues" evidence="5">
    <location>
        <begin position="205"/>
        <end position="224"/>
    </location>
</feature>
<evidence type="ECO:0000256" key="5">
    <source>
        <dbReference type="SAM" id="MobiDB-lite"/>
    </source>
</evidence>
<dbReference type="EMBL" id="JABDTM020022039">
    <property type="protein sequence ID" value="KAH0816119.1"/>
    <property type="molecule type" value="Genomic_DNA"/>
</dbReference>
<proteinExistence type="predicted"/>
<accession>A0A8J6HK34</accession>
<dbReference type="PROSITE" id="PS01359">
    <property type="entry name" value="ZF_PHD_1"/>
    <property type="match status" value="1"/>
</dbReference>
<dbReference type="PROSITE" id="PS50016">
    <property type="entry name" value="ZF_PHD_2"/>
    <property type="match status" value="1"/>
</dbReference>
<dbReference type="GO" id="GO:0005669">
    <property type="term" value="C:transcription factor TFIID complex"/>
    <property type="evidence" value="ECO:0007669"/>
    <property type="project" value="TreeGrafter"/>
</dbReference>
<evidence type="ECO:0000256" key="4">
    <source>
        <dbReference type="PROSITE-ProRule" id="PRU00146"/>
    </source>
</evidence>
<feature type="compositionally biased region" description="Basic and acidic residues" evidence="5">
    <location>
        <begin position="586"/>
        <end position="613"/>
    </location>
</feature>
<dbReference type="SMART" id="SM00249">
    <property type="entry name" value="PHD"/>
    <property type="match status" value="1"/>
</dbReference>
<dbReference type="GO" id="GO:0045944">
    <property type="term" value="P:positive regulation of transcription by RNA polymerase II"/>
    <property type="evidence" value="ECO:0007669"/>
    <property type="project" value="TreeGrafter"/>
</dbReference>
<feature type="region of interest" description="Disordered" evidence="5">
    <location>
        <begin position="129"/>
        <end position="167"/>
    </location>
</feature>
<dbReference type="CDD" id="cd15522">
    <property type="entry name" value="PHD_TAF3"/>
    <property type="match status" value="1"/>
</dbReference>
<feature type="region of interest" description="Disordered" evidence="5">
    <location>
        <begin position="79"/>
        <end position="116"/>
    </location>
</feature>
<dbReference type="InterPro" id="IPR011011">
    <property type="entry name" value="Znf_FYVE_PHD"/>
</dbReference>
<dbReference type="AlphaFoldDB" id="A0A8J6HK34"/>
<reference evidence="7" key="2">
    <citation type="submission" date="2021-08" db="EMBL/GenBank/DDBJ databases">
        <authorList>
            <person name="Eriksson T."/>
        </authorList>
    </citation>
    <scope>NUCLEOTIDE SEQUENCE</scope>
    <source>
        <strain evidence="7">Stoneville</strain>
        <tissue evidence="7">Whole head</tissue>
    </source>
</reference>
<evidence type="ECO:0000256" key="1">
    <source>
        <dbReference type="ARBA" id="ARBA00022723"/>
    </source>
</evidence>
<feature type="region of interest" description="Disordered" evidence="5">
    <location>
        <begin position="510"/>
        <end position="635"/>
    </location>
</feature>
<protein>
    <recommendedName>
        <fullName evidence="6">PHD-type domain-containing protein</fullName>
    </recommendedName>
</protein>
<evidence type="ECO:0000256" key="3">
    <source>
        <dbReference type="ARBA" id="ARBA00022833"/>
    </source>
</evidence>
<feature type="region of interest" description="Disordered" evidence="5">
    <location>
        <begin position="204"/>
        <end position="224"/>
    </location>
</feature>
<dbReference type="InterPro" id="IPR001965">
    <property type="entry name" value="Znf_PHD"/>
</dbReference>
<comment type="caution">
    <text evidence="7">The sequence shown here is derived from an EMBL/GenBank/DDBJ whole genome shotgun (WGS) entry which is preliminary data.</text>
</comment>
<reference evidence="7" key="1">
    <citation type="journal article" date="2020" name="J Insects Food Feed">
        <title>The yellow mealworm (Tenebrio molitor) genome: a resource for the emerging insects as food and feed industry.</title>
        <authorList>
            <person name="Eriksson T."/>
            <person name="Andere A."/>
            <person name="Kelstrup H."/>
            <person name="Emery V."/>
            <person name="Picard C."/>
        </authorList>
    </citation>
    <scope>NUCLEOTIDE SEQUENCE</scope>
    <source>
        <strain evidence="7">Stoneville</strain>
        <tissue evidence="7">Whole head</tissue>
    </source>
</reference>
<feature type="compositionally biased region" description="Basic residues" evidence="5">
    <location>
        <begin position="559"/>
        <end position="585"/>
    </location>
</feature>
<feature type="region of interest" description="Disordered" evidence="5">
    <location>
        <begin position="298"/>
        <end position="327"/>
    </location>
</feature>
<dbReference type="Gene3D" id="3.30.40.10">
    <property type="entry name" value="Zinc/RING finger domain, C3HC4 (zinc finger)"/>
    <property type="match status" value="1"/>
</dbReference>
<feature type="compositionally biased region" description="Basic residues" evidence="5">
    <location>
        <begin position="838"/>
        <end position="850"/>
    </location>
</feature>
<sequence length="850" mass="96613">MGICVQELEEYVKYVNFGPVPSPVPKYPIPKEDHLNFLKPGSKEVVTRPVHIHEHLPPMNPLLEGNKNEIETINCKVEEPEELNTENPQVFKKPADISPSEFKRPREEEGSRPTREISSVMMTTSGFLSPAREGKLPESRTPISSVDPMGPTNTTSETIDLNKKPTKVVKKVEKKKIKADGTAHPTLLEEDKKKRMNSIKWVLKSKQQQQQKTPNKILNSIPHNNDVNISPVQNKMNSAAKVNKALAKLNTTITPITVKPASPQVFSNELDNVDKLFTEPDKKKVNIFKKISNVKNEKNEVKTSKKDDLKQESRESSPDLIIDEPDDAVPKFTHLSSDVTIEPINSTVPSKSPDKLEAPYFDDDSQPGTPLTPKTPEMISHSPPIVKEKRKRKDSKKVKRVMRLNSRNDLFLHVFSQIQKNQSPHRLDNDTMDIDMERPKTPEAQGLTPKIEPPLVPVPLPNHAPPLTPIAFPFNFGGPGLIPTPLTNSLLPFPSMNVYNFGQKPHLPTFHQKLSEVPPPADVHTVEDFPPIKVNQEKPPPSDVEPAVSPLSKLEKKNKEHKKEKKDKIKKRNKKDKIKNKAEKKKLKEEKKEKIKKEKKEKRNKEKELKDGDSPGVKITLKFKSPSPRPETPETRKLNIKPIVKKEEEELVTSSEDRVKRETSPGLAKISALVCGPPKPKPANPPRTVPPGKFMLNSAPLTFNMISFIYLLLFQSLTNAKFKLTLLIEVDLATLHFRDSFVHFWFFLVDLKIQHKKKYHSHQHLELVLDQDADGNEVWICPACGRQDDGSPMIGCDGCDAWYHWVCVGIQVPPDDSEDWYCRHCLSKKNEDLQSDKQKKKRKKREKKEH</sequence>
<dbReference type="Pfam" id="PF00628">
    <property type="entry name" value="PHD"/>
    <property type="match status" value="1"/>
</dbReference>
<dbReference type="InterPro" id="IPR019787">
    <property type="entry name" value="Znf_PHD-finger"/>
</dbReference>
<dbReference type="PANTHER" id="PTHR46452">
    <property type="entry name" value="TRANSCRIPTION INITIATION FACTOR TFIID SUBUNIT 3"/>
    <property type="match status" value="1"/>
</dbReference>
<keyword evidence="3" id="KW-0862">Zinc</keyword>
<feature type="compositionally biased region" description="Basic and acidic residues" evidence="5">
    <location>
        <begin position="298"/>
        <end position="317"/>
    </location>
</feature>
<dbReference type="SUPFAM" id="SSF57903">
    <property type="entry name" value="FYVE/PHD zinc finger"/>
    <property type="match status" value="1"/>
</dbReference>
<evidence type="ECO:0000313" key="8">
    <source>
        <dbReference type="Proteomes" id="UP000719412"/>
    </source>
</evidence>
<organism evidence="7 8">
    <name type="scientific">Tenebrio molitor</name>
    <name type="common">Yellow mealworm beetle</name>
    <dbReference type="NCBI Taxonomy" id="7067"/>
    <lineage>
        <taxon>Eukaryota</taxon>
        <taxon>Metazoa</taxon>
        <taxon>Ecdysozoa</taxon>
        <taxon>Arthropoda</taxon>
        <taxon>Hexapoda</taxon>
        <taxon>Insecta</taxon>
        <taxon>Pterygota</taxon>
        <taxon>Neoptera</taxon>
        <taxon>Endopterygota</taxon>
        <taxon>Coleoptera</taxon>
        <taxon>Polyphaga</taxon>
        <taxon>Cucujiformia</taxon>
        <taxon>Tenebrionidae</taxon>
        <taxon>Tenebrio</taxon>
    </lineage>
</organism>
<feature type="compositionally biased region" description="Basic and acidic residues" evidence="5">
    <location>
        <begin position="101"/>
        <end position="115"/>
    </location>
</feature>
<evidence type="ECO:0000259" key="6">
    <source>
        <dbReference type="PROSITE" id="PS50016"/>
    </source>
</evidence>
<feature type="region of interest" description="Disordered" evidence="5">
    <location>
        <begin position="343"/>
        <end position="398"/>
    </location>
</feature>